<dbReference type="AlphaFoldDB" id="A0A2P2NQA7"/>
<reference evidence="1" key="1">
    <citation type="submission" date="2018-02" db="EMBL/GenBank/DDBJ databases">
        <title>Rhizophora mucronata_Transcriptome.</title>
        <authorList>
            <person name="Meera S.P."/>
            <person name="Sreeshan A."/>
            <person name="Augustine A."/>
        </authorList>
    </citation>
    <scope>NUCLEOTIDE SEQUENCE</scope>
    <source>
        <tissue evidence="1">Leaf</tissue>
    </source>
</reference>
<dbReference type="EMBL" id="GGEC01064193">
    <property type="protein sequence ID" value="MBX44677.1"/>
    <property type="molecule type" value="Transcribed_RNA"/>
</dbReference>
<evidence type="ECO:0000313" key="1">
    <source>
        <dbReference type="EMBL" id="MBX44677.1"/>
    </source>
</evidence>
<accession>A0A2P2NQA7</accession>
<name>A0A2P2NQA7_RHIMU</name>
<proteinExistence type="predicted"/>
<protein>
    <submittedName>
        <fullName evidence="1">Uncharacterized protein</fullName>
    </submittedName>
</protein>
<sequence length="24" mass="2800">MFDDEERKKKNCIKSALFDPLSGQ</sequence>
<organism evidence="1">
    <name type="scientific">Rhizophora mucronata</name>
    <name type="common">Asiatic mangrove</name>
    <dbReference type="NCBI Taxonomy" id="61149"/>
    <lineage>
        <taxon>Eukaryota</taxon>
        <taxon>Viridiplantae</taxon>
        <taxon>Streptophyta</taxon>
        <taxon>Embryophyta</taxon>
        <taxon>Tracheophyta</taxon>
        <taxon>Spermatophyta</taxon>
        <taxon>Magnoliopsida</taxon>
        <taxon>eudicotyledons</taxon>
        <taxon>Gunneridae</taxon>
        <taxon>Pentapetalae</taxon>
        <taxon>rosids</taxon>
        <taxon>fabids</taxon>
        <taxon>Malpighiales</taxon>
        <taxon>Rhizophoraceae</taxon>
        <taxon>Rhizophora</taxon>
    </lineage>
</organism>